<dbReference type="Pfam" id="PF00501">
    <property type="entry name" value="AMP-binding"/>
    <property type="match status" value="1"/>
</dbReference>
<dbReference type="FunFam" id="3.30.300.30:FF:000008">
    <property type="entry name" value="2,3-dihydroxybenzoate-AMP ligase"/>
    <property type="match status" value="1"/>
</dbReference>
<dbReference type="AlphaFoldDB" id="A0A417Z6I8"/>
<dbReference type="InterPro" id="IPR050237">
    <property type="entry name" value="ATP-dep_AMP-bd_enzyme"/>
</dbReference>
<organism evidence="5 6">
    <name type="scientific">Dermacoccus abyssi</name>
    <dbReference type="NCBI Taxonomy" id="322596"/>
    <lineage>
        <taxon>Bacteria</taxon>
        <taxon>Bacillati</taxon>
        <taxon>Actinomycetota</taxon>
        <taxon>Actinomycetes</taxon>
        <taxon>Micrococcales</taxon>
        <taxon>Dermacoccaceae</taxon>
        <taxon>Dermacoccus</taxon>
    </lineage>
</organism>
<gene>
    <name evidence="5" type="ORF">D1832_07170</name>
</gene>
<comment type="similarity">
    <text evidence="1">Belongs to the ATP-dependent AMP-binding enzyme family.</text>
</comment>
<sequence length="500" mass="54147">MPNVAASIWTHASRNPDRPAVRSLEKSWSYEELRSHVAEWAGALREAGLERGDRVVLIAPSVPEFAAVYHGAQAAGIVVVTLNVMSTPAEIGYVLGDSGARLVIAWHAATTAAERAGAEADVDMWSLEPHAPVTCETPLSEPVERDASETAVLLYTSGTTGKPKGVQLTVSNLLETAEIFIRQLELEPTDAFGTGLPLFHVFGQCICMNTILVGGASLSLLSPFEPQAMVRMIRDHELTIVAGVPTMWNYLLHVAGDFGPADFANLRLAASGGASLPVEVIRAFETRFGCTILEGYGLTETTGAATYHSPFIEQRVGTTGIALPGSAVEVRGADGQPVAVDEVGEVFITGPMVMKGYWNRPEATEADLVDGWFRTGDLGALDADGYLRIVDRAKDLIIRGGYNVYPREVEEVLYEHPDVVETAVVGIRDDTYGEEVGAVVVLRPDASPDPETLRAWLKERLSAYKVPHLYRFADELPKGATGKILKRAIEWTHDEEKNDD</sequence>
<dbReference type="PROSITE" id="PS00455">
    <property type="entry name" value="AMP_BINDING"/>
    <property type="match status" value="1"/>
</dbReference>
<accession>A0A417Z6I8</accession>
<dbReference type="InterPro" id="IPR025110">
    <property type="entry name" value="AMP-bd_C"/>
</dbReference>
<dbReference type="SUPFAM" id="SSF56801">
    <property type="entry name" value="Acetyl-CoA synthetase-like"/>
    <property type="match status" value="1"/>
</dbReference>
<dbReference type="InterPro" id="IPR045851">
    <property type="entry name" value="AMP-bd_C_sf"/>
</dbReference>
<evidence type="ECO:0000313" key="5">
    <source>
        <dbReference type="EMBL" id="RHW46225.1"/>
    </source>
</evidence>
<dbReference type="PANTHER" id="PTHR43767:SF12">
    <property type="entry name" value="AMP-DEPENDENT SYNTHETASE AND LIGASE"/>
    <property type="match status" value="1"/>
</dbReference>
<feature type="domain" description="AMP-binding enzyme C-terminal" evidence="4">
    <location>
        <begin position="408"/>
        <end position="483"/>
    </location>
</feature>
<evidence type="ECO:0000313" key="6">
    <source>
        <dbReference type="Proteomes" id="UP000285376"/>
    </source>
</evidence>
<dbReference type="InterPro" id="IPR020845">
    <property type="entry name" value="AMP-binding_CS"/>
</dbReference>
<proteinExistence type="inferred from homology"/>
<protein>
    <submittedName>
        <fullName evidence="5">AMP-dependent synthetase</fullName>
    </submittedName>
</protein>
<name>A0A417Z6I8_9MICO</name>
<evidence type="ECO:0000256" key="1">
    <source>
        <dbReference type="ARBA" id="ARBA00006432"/>
    </source>
</evidence>
<keyword evidence="2" id="KW-0436">Ligase</keyword>
<feature type="domain" description="AMP-dependent synthetase/ligase" evidence="3">
    <location>
        <begin position="10"/>
        <end position="358"/>
    </location>
</feature>
<evidence type="ECO:0000259" key="3">
    <source>
        <dbReference type="Pfam" id="PF00501"/>
    </source>
</evidence>
<dbReference type="CDD" id="cd05936">
    <property type="entry name" value="FC-FACS_FadD_like"/>
    <property type="match status" value="1"/>
</dbReference>
<dbReference type="EMBL" id="QWLM01000006">
    <property type="protein sequence ID" value="RHW46225.1"/>
    <property type="molecule type" value="Genomic_DNA"/>
</dbReference>
<dbReference type="InterPro" id="IPR000873">
    <property type="entry name" value="AMP-dep_synth/lig_dom"/>
</dbReference>
<comment type="caution">
    <text evidence="5">The sequence shown here is derived from an EMBL/GenBank/DDBJ whole genome shotgun (WGS) entry which is preliminary data.</text>
</comment>
<reference evidence="5 6" key="1">
    <citation type="submission" date="2018-08" db="EMBL/GenBank/DDBJ databases">
        <title>Whole genome sequence analysis of Dermacoccus abyssi bacteria isolated from Deep Mariana trench Micromonospora spp reveals genes involved in the environmental adaptation and production of secondary metabolites.</title>
        <authorList>
            <person name="Abdel-Mageed W.M."/>
            <person name="Lehri B."/>
            <person name="Nouioui I."/>
            <person name="Goodfellow I."/>
            <person name="Jaspars M."/>
            <person name="Karlyshev A."/>
        </authorList>
    </citation>
    <scope>NUCLEOTIDE SEQUENCE [LARGE SCALE GENOMIC DNA]</scope>
    <source>
        <strain evidence="5 6">MT1.1</strain>
    </source>
</reference>
<dbReference type="Proteomes" id="UP000285376">
    <property type="component" value="Unassembled WGS sequence"/>
</dbReference>
<dbReference type="Pfam" id="PF13193">
    <property type="entry name" value="AMP-binding_C"/>
    <property type="match status" value="1"/>
</dbReference>
<dbReference type="Gene3D" id="3.40.50.12780">
    <property type="entry name" value="N-terminal domain of ligase-like"/>
    <property type="match status" value="1"/>
</dbReference>
<dbReference type="Gene3D" id="3.30.300.30">
    <property type="match status" value="1"/>
</dbReference>
<evidence type="ECO:0000259" key="4">
    <source>
        <dbReference type="Pfam" id="PF13193"/>
    </source>
</evidence>
<dbReference type="InterPro" id="IPR042099">
    <property type="entry name" value="ANL_N_sf"/>
</dbReference>
<dbReference type="RefSeq" id="WP_118913245.1">
    <property type="nucleotide sequence ID" value="NZ_CBCRVH010000008.1"/>
</dbReference>
<dbReference type="PANTHER" id="PTHR43767">
    <property type="entry name" value="LONG-CHAIN-FATTY-ACID--COA LIGASE"/>
    <property type="match status" value="1"/>
</dbReference>
<dbReference type="GO" id="GO:0016877">
    <property type="term" value="F:ligase activity, forming carbon-sulfur bonds"/>
    <property type="evidence" value="ECO:0007669"/>
    <property type="project" value="UniProtKB-ARBA"/>
</dbReference>
<evidence type="ECO:0000256" key="2">
    <source>
        <dbReference type="ARBA" id="ARBA00022598"/>
    </source>
</evidence>